<dbReference type="EMBL" id="RYZI01000043">
    <property type="protein sequence ID" value="RWA12749.1"/>
    <property type="molecule type" value="Genomic_DNA"/>
</dbReference>
<dbReference type="SUPFAM" id="SSF51735">
    <property type="entry name" value="NAD(P)-binding Rossmann-fold domains"/>
    <property type="match status" value="1"/>
</dbReference>
<feature type="compositionally biased region" description="Low complexity" evidence="4">
    <location>
        <begin position="50"/>
        <end position="61"/>
    </location>
</feature>
<dbReference type="STRING" id="363999.A0A439DEB3"/>
<comment type="similarity">
    <text evidence="1">Belongs to the short-chain dehydrogenases/reductases (SDR) family.</text>
</comment>
<dbReference type="CDD" id="cd05233">
    <property type="entry name" value="SDR_c"/>
    <property type="match status" value="1"/>
</dbReference>
<evidence type="ECO:0000256" key="2">
    <source>
        <dbReference type="ARBA" id="ARBA00022857"/>
    </source>
</evidence>
<dbReference type="InterPro" id="IPR027417">
    <property type="entry name" value="P-loop_NTPase"/>
</dbReference>
<dbReference type="PANTHER" id="PTHR43618">
    <property type="entry name" value="7-ALPHA-HYDROXYSTEROID DEHYDROGENASE"/>
    <property type="match status" value="1"/>
</dbReference>
<evidence type="ECO:0000256" key="4">
    <source>
        <dbReference type="SAM" id="MobiDB-lite"/>
    </source>
</evidence>
<dbReference type="SUPFAM" id="SSF52540">
    <property type="entry name" value="P-loop containing nucleoside triphosphate hydrolases"/>
    <property type="match status" value="1"/>
</dbReference>
<keyword evidence="2" id="KW-0521">NADP</keyword>
<organism evidence="6 7">
    <name type="scientific">Xylaria grammica</name>
    <dbReference type="NCBI Taxonomy" id="363999"/>
    <lineage>
        <taxon>Eukaryota</taxon>
        <taxon>Fungi</taxon>
        <taxon>Dikarya</taxon>
        <taxon>Ascomycota</taxon>
        <taxon>Pezizomycotina</taxon>
        <taxon>Sordariomycetes</taxon>
        <taxon>Xylariomycetidae</taxon>
        <taxon>Xylariales</taxon>
        <taxon>Xylariaceae</taxon>
        <taxon>Xylaria</taxon>
    </lineage>
</organism>
<evidence type="ECO:0000259" key="5">
    <source>
        <dbReference type="Pfam" id="PF02223"/>
    </source>
</evidence>
<keyword evidence="7" id="KW-1185">Reference proteome</keyword>
<proteinExistence type="inferred from homology"/>
<dbReference type="InterPro" id="IPR039430">
    <property type="entry name" value="Thymidylate_kin-like_dom"/>
</dbReference>
<protein>
    <recommendedName>
        <fullName evidence="5">Thymidylate kinase-like domain-containing protein</fullName>
    </recommendedName>
</protein>
<evidence type="ECO:0000313" key="7">
    <source>
        <dbReference type="Proteomes" id="UP000286045"/>
    </source>
</evidence>
<comment type="caution">
    <text evidence="6">The sequence shown here is derived from an EMBL/GenBank/DDBJ whole genome shotgun (WGS) entry which is preliminary data.</text>
</comment>
<dbReference type="Gene3D" id="3.40.50.300">
    <property type="entry name" value="P-loop containing nucleotide triphosphate hydrolases"/>
    <property type="match status" value="2"/>
</dbReference>
<evidence type="ECO:0000313" key="6">
    <source>
        <dbReference type="EMBL" id="RWA12749.1"/>
    </source>
</evidence>
<feature type="compositionally biased region" description="Polar residues" evidence="4">
    <location>
        <begin position="134"/>
        <end position="145"/>
    </location>
</feature>
<dbReference type="InterPro" id="IPR052178">
    <property type="entry name" value="Sec_Metab_Biosynth_SDR"/>
</dbReference>
<dbReference type="Proteomes" id="UP000286045">
    <property type="component" value="Unassembled WGS sequence"/>
</dbReference>
<dbReference type="Pfam" id="PF13561">
    <property type="entry name" value="adh_short_C2"/>
    <property type="match status" value="1"/>
</dbReference>
<dbReference type="PANTHER" id="PTHR43618:SF18">
    <property type="entry name" value="SHORT CHAIN DEHYDROGENASE_REDUCTASE FAMILY (AFU_ORTHOLOGUE AFUA_5G12480)"/>
    <property type="match status" value="1"/>
</dbReference>
<feature type="compositionally biased region" description="Pro residues" evidence="4">
    <location>
        <begin position="34"/>
        <end position="49"/>
    </location>
</feature>
<feature type="domain" description="Thymidylate kinase-like" evidence="5">
    <location>
        <begin position="187"/>
        <end position="319"/>
    </location>
</feature>
<evidence type="ECO:0000256" key="3">
    <source>
        <dbReference type="ARBA" id="ARBA00023002"/>
    </source>
</evidence>
<dbReference type="InterPro" id="IPR002347">
    <property type="entry name" value="SDR_fam"/>
</dbReference>
<feature type="compositionally biased region" description="Basic and acidic residues" evidence="4">
    <location>
        <begin position="364"/>
        <end position="379"/>
    </location>
</feature>
<feature type="region of interest" description="Disordered" evidence="4">
    <location>
        <begin position="335"/>
        <end position="379"/>
    </location>
</feature>
<dbReference type="Pfam" id="PF00106">
    <property type="entry name" value="adh_short"/>
    <property type="match status" value="1"/>
</dbReference>
<name>A0A439DEB3_9PEZI</name>
<dbReference type="Gene3D" id="3.40.50.720">
    <property type="entry name" value="NAD(P)-binding Rossmann-like Domain"/>
    <property type="match status" value="1"/>
</dbReference>
<dbReference type="GO" id="GO:0016491">
    <property type="term" value="F:oxidoreductase activity"/>
    <property type="evidence" value="ECO:0007669"/>
    <property type="project" value="UniProtKB-KW"/>
</dbReference>
<feature type="compositionally biased region" description="Low complexity" evidence="4">
    <location>
        <begin position="86"/>
        <end position="105"/>
    </location>
</feature>
<gene>
    <name evidence="6" type="ORF">EKO27_g2391</name>
</gene>
<dbReference type="PRINTS" id="PR00081">
    <property type="entry name" value="GDHRDH"/>
</dbReference>
<dbReference type="AlphaFoldDB" id="A0A439DEB3"/>
<dbReference type="InterPro" id="IPR036291">
    <property type="entry name" value="NAD(P)-bd_dom_sf"/>
</dbReference>
<reference evidence="6 7" key="1">
    <citation type="submission" date="2018-12" db="EMBL/GenBank/DDBJ databases">
        <title>Draft genome sequence of Xylaria grammica IHI A82.</title>
        <authorList>
            <person name="Buettner E."/>
            <person name="Kellner H."/>
        </authorList>
    </citation>
    <scope>NUCLEOTIDE SEQUENCE [LARGE SCALE GENOMIC DNA]</scope>
    <source>
        <strain evidence="6 7">IHI A82</strain>
    </source>
</reference>
<sequence>MASMNDLATAATIASSAVALQSSPKEQDARPTSPSSPPLEDPLSPPSPSPSAQLQEQAQEAHAQRTQSAHKSPIPEVSEPDPAPSTPGAAVATTAPPAPDSSSITVSAGVSIATPNTPTPTPTPGPVLAAPQISPRNPAQATIPPQASLEMAPENGDGTSEKEDGMDGVEYEGEQKKPPVRGAFIIFEGMDRAGKTTQAKLLQLRCIESGRQVKFMRFPDRTTPIGQMIDSYLKGEAEIEDHVIHLLFSANRWEAAGIVYSAAKQLPSLSLSWAKAPELGLPRPDMVLFLDLEESVARSRGGWGGEVYEMGEMQRRVRELFWGLSMGDLGTAVSASKATAGNGKGPSSRGERTPFGNGTNSSNARDREGRDAEVEGEFRQEEEDIQIVDADVGVEELADKVWEVVRGRIEAVERVVARKLPSPSTVPSKHPKAPKQALKMDVSTLFRVDGLIAVITGGGTGIGLMMAKALAGAGGKVYILGRRASTLEAAASSHPSIIPLVCDVSSKDSLQNAVDKITSEVGYVNLVVANSGILGPHKSYDSSLSIQDLRNRLFNEVGMEEFTETMHVNVTGAYYTILAFLELLDAGNKNALKGGFGKPLKEGSQVPLVQSQVIVTASLGAYSREKATPPAYGASKSAIAQLAQHAATNLAPYQIRVNTLSPGWFDSEMAGPVIASRDPETEGLDDPNFMPARRFGTEEEVAGMILYLASKAGAYCNGTILNFDGGRLAVIPSTY</sequence>
<accession>A0A439DEB3</accession>
<dbReference type="Pfam" id="PF02223">
    <property type="entry name" value="Thymidylate_kin"/>
    <property type="match status" value="1"/>
</dbReference>
<feature type="region of interest" description="Disordered" evidence="4">
    <location>
        <begin position="16"/>
        <end position="175"/>
    </location>
</feature>
<evidence type="ECO:0000256" key="1">
    <source>
        <dbReference type="ARBA" id="ARBA00006484"/>
    </source>
</evidence>
<keyword evidence="3" id="KW-0560">Oxidoreductase</keyword>